<comment type="caution">
    <text evidence="1">The sequence shown here is derived from an EMBL/GenBank/DDBJ whole genome shotgun (WGS) entry which is preliminary data.</text>
</comment>
<accession>A0A3D8WZQ5</accession>
<sequence length="104" mass="12487">MSSTSRFKMQIYSPQWGDKDLYHFKKTKRGWEFENYRCKGEVDKGGNPLFYKALVTESLSYPNHLEEYLSIVWEKVEVLNKEQVQNIFDEISEWVSASKNDRFY</sequence>
<gene>
    <name evidence="1" type="ORF">C3744_17845</name>
</gene>
<evidence type="ECO:0000313" key="2">
    <source>
        <dbReference type="Proteomes" id="UP000256519"/>
    </source>
</evidence>
<proteinExistence type="predicted"/>
<dbReference type="EMBL" id="PQWM01000021">
    <property type="protein sequence ID" value="RDZ12463.1"/>
    <property type="molecule type" value="Genomic_DNA"/>
</dbReference>
<protein>
    <submittedName>
        <fullName evidence="1">Uncharacterized protein</fullName>
    </submittedName>
</protein>
<dbReference type="InterPro" id="IPR048474">
    <property type="entry name" value="M1E1E6-like_sf"/>
</dbReference>
<dbReference type="Gene3D" id="3.30.2210.10">
    <property type="entry name" value="Integron cassette protein superfamily"/>
    <property type="match status" value="1"/>
</dbReference>
<dbReference type="RefSeq" id="WP_116075809.1">
    <property type="nucleotide sequence ID" value="NZ_CP187633.1"/>
</dbReference>
<evidence type="ECO:0000313" key="1">
    <source>
        <dbReference type="EMBL" id="RDZ12463.1"/>
    </source>
</evidence>
<organism evidence="1 2">
    <name type="scientific">Priestia megaterium</name>
    <name type="common">Bacillus megaterium</name>
    <dbReference type="NCBI Taxonomy" id="1404"/>
    <lineage>
        <taxon>Bacteria</taxon>
        <taxon>Bacillati</taxon>
        <taxon>Bacillota</taxon>
        <taxon>Bacilli</taxon>
        <taxon>Bacillales</taxon>
        <taxon>Bacillaceae</taxon>
        <taxon>Priestia</taxon>
    </lineage>
</organism>
<dbReference type="AlphaFoldDB" id="A0A3D8WZQ5"/>
<dbReference type="Proteomes" id="UP000256519">
    <property type="component" value="Unassembled WGS sequence"/>
</dbReference>
<reference evidence="1 2" key="1">
    <citation type="journal article" date="2018" name="Appl. Environ. Microbiol.">
        <title>Antimicrobial susceptibility testing and tentative epidemiological cut-off values of five Bacillus species relevant for use as animal feed additives or for plant protection.</title>
        <authorList>
            <person name="Agerso Y."/>
            <person name="Stuer-Lauridsen B."/>
            <person name="Bjerre K."/>
            <person name="Jensen M.G."/>
            <person name="Johansen E."/>
            <person name="Bennedsen M."/>
            <person name="Brockmann E."/>
            <person name="Nielsen B."/>
        </authorList>
    </citation>
    <scope>NUCLEOTIDE SEQUENCE [LARGE SCALE GENOMIC DNA]</scope>
    <source>
        <strain evidence="1 2">CHCC20162</strain>
    </source>
</reference>
<name>A0A3D8WZQ5_PRIMG</name>